<dbReference type="Proteomes" id="UP000316598">
    <property type="component" value="Unassembled WGS sequence"/>
</dbReference>
<sequence length="248" mass="27896">MEAEFIKTDLESLTSDQMKVLWSWVDETSLNPGQRQGFIANGLRAGIVVDEARFRQQLKTLAPASDVVDDFLSSASVASRVNEGVERIPMRIGRRYELPVGKPNEGEHVTLVRIDSQTIGRTVQDPQYLFALEPVELTPQRQLHLRLRPEVQYGEMKQAWVGSDSAMRIDRRREVWTLSELDLDVIAQENDLLVITADRMQSEDGGRASIQESSALATKMMTGSSAQQTNEQLFVLIRVIKIPDQSAN</sequence>
<proteinExistence type="predicted"/>
<dbReference type="AlphaFoldDB" id="A0A5C5WTY4"/>
<evidence type="ECO:0000313" key="1">
    <source>
        <dbReference type="EMBL" id="TWT54384.1"/>
    </source>
</evidence>
<accession>A0A5C5WTY4</accession>
<evidence type="ECO:0000313" key="2">
    <source>
        <dbReference type="Proteomes" id="UP000316598"/>
    </source>
</evidence>
<name>A0A5C5WTY4_9BACT</name>
<dbReference type="EMBL" id="SJPI01000001">
    <property type="protein sequence ID" value="TWT54384.1"/>
    <property type="molecule type" value="Genomic_DNA"/>
</dbReference>
<reference evidence="1 2" key="1">
    <citation type="submission" date="2019-02" db="EMBL/GenBank/DDBJ databases">
        <title>Deep-cultivation of Planctomycetes and their phenomic and genomic characterization uncovers novel biology.</title>
        <authorList>
            <person name="Wiegand S."/>
            <person name="Jogler M."/>
            <person name="Boedeker C."/>
            <person name="Pinto D."/>
            <person name="Vollmers J."/>
            <person name="Rivas-Marin E."/>
            <person name="Kohn T."/>
            <person name="Peeters S.H."/>
            <person name="Heuer A."/>
            <person name="Rast P."/>
            <person name="Oberbeckmann S."/>
            <person name="Bunk B."/>
            <person name="Jeske O."/>
            <person name="Meyerdierks A."/>
            <person name="Storesund J.E."/>
            <person name="Kallscheuer N."/>
            <person name="Luecker S."/>
            <person name="Lage O.M."/>
            <person name="Pohl T."/>
            <person name="Merkel B.J."/>
            <person name="Hornburger P."/>
            <person name="Mueller R.-W."/>
            <person name="Bruemmer F."/>
            <person name="Labrenz M."/>
            <person name="Spormann A.M."/>
            <person name="Op Den Camp H."/>
            <person name="Overmann J."/>
            <person name="Amann R."/>
            <person name="Jetten M.S.M."/>
            <person name="Mascher T."/>
            <person name="Medema M.H."/>
            <person name="Devos D.P."/>
            <person name="Kaster A.-K."/>
            <person name="Ovreas L."/>
            <person name="Rohde M."/>
            <person name="Galperin M.Y."/>
            <person name="Jogler C."/>
        </authorList>
    </citation>
    <scope>NUCLEOTIDE SEQUENCE [LARGE SCALE GENOMIC DNA]</scope>
    <source>
        <strain evidence="1 2">Pla22</strain>
    </source>
</reference>
<keyword evidence="2" id="KW-1185">Reference proteome</keyword>
<comment type="caution">
    <text evidence="1">The sequence shown here is derived from an EMBL/GenBank/DDBJ whole genome shotgun (WGS) entry which is preliminary data.</text>
</comment>
<protein>
    <submittedName>
        <fullName evidence="1">Uncharacterized protein</fullName>
    </submittedName>
</protein>
<organism evidence="1 2">
    <name type="scientific">Rubripirellula amarantea</name>
    <dbReference type="NCBI Taxonomy" id="2527999"/>
    <lineage>
        <taxon>Bacteria</taxon>
        <taxon>Pseudomonadati</taxon>
        <taxon>Planctomycetota</taxon>
        <taxon>Planctomycetia</taxon>
        <taxon>Pirellulales</taxon>
        <taxon>Pirellulaceae</taxon>
        <taxon>Rubripirellula</taxon>
    </lineage>
</organism>
<gene>
    <name evidence="1" type="ORF">Pla22_20310</name>
</gene>